<dbReference type="Gene3D" id="3.40.50.620">
    <property type="entry name" value="HUPs"/>
    <property type="match status" value="1"/>
</dbReference>
<dbReference type="Proteomes" id="UP000198888">
    <property type="component" value="Unassembled WGS sequence"/>
</dbReference>
<evidence type="ECO:0000256" key="1">
    <source>
        <dbReference type="ARBA" id="ARBA00008791"/>
    </source>
</evidence>
<dbReference type="Pfam" id="PF00582">
    <property type="entry name" value="Usp"/>
    <property type="match status" value="1"/>
</dbReference>
<protein>
    <submittedName>
        <fullName evidence="3">Nucleotide-binding universal stress protein, UspA family</fullName>
    </submittedName>
</protein>
<accession>A0A2H4Q3G6</accession>
<name>A0A1H6TI32_9EURY</name>
<dbReference type="InterPro" id="IPR006016">
    <property type="entry name" value="UspA"/>
</dbReference>
<proteinExistence type="inferred from homology"/>
<gene>
    <name evidence="3" type="ORF">SAMN05444271_10873</name>
</gene>
<dbReference type="CDD" id="cd00293">
    <property type="entry name" value="USP-like"/>
    <property type="match status" value="1"/>
</dbReference>
<reference evidence="3 4" key="1">
    <citation type="submission" date="2016-10" db="EMBL/GenBank/DDBJ databases">
        <authorList>
            <person name="de Groot N.N."/>
        </authorList>
    </citation>
    <scope>NUCLEOTIDE SEQUENCE [LARGE SCALE GENOMIC DNA]</scope>
    <source>
        <strain evidence="3 4">DSM 22187</strain>
    </source>
</reference>
<dbReference type="PRINTS" id="PR01438">
    <property type="entry name" value="UNVRSLSTRESS"/>
</dbReference>
<dbReference type="InterPro" id="IPR014729">
    <property type="entry name" value="Rossmann-like_a/b/a_fold"/>
</dbReference>
<dbReference type="SUPFAM" id="SSF52402">
    <property type="entry name" value="Adenine nucleotide alpha hydrolases-like"/>
    <property type="match status" value="1"/>
</dbReference>
<evidence type="ECO:0000313" key="3">
    <source>
        <dbReference type="EMBL" id="SEI79723.1"/>
    </source>
</evidence>
<dbReference type="AlphaFoldDB" id="A0A1H6TI32"/>
<dbReference type="STRING" id="1073996.SAMN05444271_10873"/>
<organism evidence="3 4">
    <name type="scientific">Halohasta litchfieldiae</name>
    <dbReference type="NCBI Taxonomy" id="1073996"/>
    <lineage>
        <taxon>Archaea</taxon>
        <taxon>Methanobacteriati</taxon>
        <taxon>Methanobacteriota</taxon>
        <taxon>Stenosarchaea group</taxon>
        <taxon>Halobacteria</taxon>
        <taxon>Halobacteriales</taxon>
        <taxon>Haloferacaceae</taxon>
        <taxon>Halohasta</taxon>
    </lineage>
</organism>
<evidence type="ECO:0000259" key="2">
    <source>
        <dbReference type="Pfam" id="PF00582"/>
    </source>
</evidence>
<keyword evidence="4" id="KW-1185">Reference proteome</keyword>
<dbReference type="InterPro" id="IPR006015">
    <property type="entry name" value="Universal_stress_UspA"/>
</dbReference>
<sequence>MAELEVDLVVVPIDGSEESRTAVEYAVTVADQYDASVHALYILGETTVRAIDRGAVAEEAVADDTKAFSEAVTELAAEADVDLATSIAAGFSTDVKTLHPGGVVLDTAEQLDADFVVMPREPTTDASSDVLETAAEYVLQYASQPVLSV</sequence>
<dbReference type="PANTHER" id="PTHR46268:SF6">
    <property type="entry name" value="UNIVERSAL STRESS PROTEIN UP12"/>
    <property type="match status" value="1"/>
</dbReference>
<dbReference type="GeneID" id="35002888"/>
<accession>A0A1H6TI32</accession>
<dbReference type="RefSeq" id="WP_089671881.1">
    <property type="nucleotide sequence ID" value="NZ_CP024845.1"/>
</dbReference>
<dbReference type="OrthoDB" id="312762at2157"/>
<comment type="similarity">
    <text evidence="1">Belongs to the universal stress protein A family.</text>
</comment>
<feature type="domain" description="UspA" evidence="2">
    <location>
        <begin position="9"/>
        <end position="148"/>
    </location>
</feature>
<dbReference type="KEGG" id="hae:halTADL_2112"/>
<evidence type="ECO:0000313" key="4">
    <source>
        <dbReference type="Proteomes" id="UP000198888"/>
    </source>
</evidence>
<dbReference type="PANTHER" id="PTHR46268">
    <property type="entry name" value="STRESS RESPONSE PROTEIN NHAX"/>
    <property type="match status" value="1"/>
</dbReference>
<dbReference type="EMBL" id="FNYR01000008">
    <property type="protein sequence ID" value="SEI79723.1"/>
    <property type="molecule type" value="Genomic_DNA"/>
</dbReference>